<organism evidence="2 3">
    <name type="scientific">Gaiella occulta</name>
    <dbReference type="NCBI Taxonomy" id="1002870"/>
    <lineage>
        <taxon>Bacteria</taxon>
        <taxon>Bacillati</taxon>
        <taxon>Actinomycetota</taxon>
        <taxon>Thermoleophilia</taxon>
        <taxon>Gaiellales</taxon>
        <taxon>Gaiellaceae</taxon>
        <taxon>Gaiella</taxon>
    </lineage>
</organism>
<protein>
    <submittedName>
        <fullName evidence="2">Uncharacterized protein</fullName>
    </submittedName>
</protein>
<evidence type="ECO:0000313" key="2">
    <source>
        <dbReference type="EMBL" id="RDI75241.1"/>
    </source>
</evidence>
<keyword evidence="3" id="KW-1185">Reference proteome</keyword>
<name>A0A7M2Z0B8_9ACTN</name>
<dbReference type="RefSeq" id="WP_114795464.1">
    <property type="nucleotide sequence ID" value="NZ_QQZY01000002.1"/>
</dbReference>
<proteinExistence type="predicted"/>
<accession>A0A7M2Z0B8</accession>
<dbReference type="EMBL" id="QQZY01000002">
    <property type="protein sequence ID" value="RDI75241.1"/>
    <property type="molecule type" value="Genomic_DNA"/>
</dbReference>
<dbReference type="AlphaFoldDB" id="A0A7M2Z0B8"/>
<evidence type="ECO:0000256" key="1">
    <source>
        <dbReference type="SAM" id="MobiDB-lite"/>
    </source>
</evidence>
<reference evidence="3" key="2">
    <citation type="journal article" date="2019" name="MicrobiologyOpen">
        <title>High-quality draft genome sequence of Gaiella occulta isolated from a 150 meter deep mineral water borehole and comparison with the genome sequences of other deep-branching lineages of the phylum Actinobacteria.</title>
        <authorList>
            <person name="Severino R."/>
            <person name="Froufe H.J.C."/>
            <person name="Barroso C."/>
            <person name="Albuquerque L."/>
            <person name="Lobo-da-Cunha A."/>
            <person name="da Costa M.S."/>
            <person name="Egas C."/>
        </authorList>
    </citation>
    <scope>NUCLEOTIDE SEQUENCE [LARGE SCALE GENOMIC DNA]</scope>
    <source>
        <strain evidence="3">F2-233</strain>
    </source>
</reference>
<sequence length="61" mass="5746">MRRLRVVVAAAVTGTGSTSAPGTAEGGLEVRDSVSTVSPAFGVGKGSGDGHDGGGDGGSDD</sequence>
<feature type="region of interest" description="Disordered" evidence="1">
    <location>
        <begin position="38"/>
        <end position="61"/>
    </location>
</feature>
<evidence type="ECO:0000313" key="3">
    <source>
        <dbReference type="Proteomes" id="UP000254134"/>
    </source>
</evidence>
<comment type="caution">
    <text evidence="2">The sequence shown here is derived from an EMBL/GenBank/DDBJ whole genome shotgun (WGS) entry which is preliminary data.</text>
</comment>
<dbReference type="Proteomes" id="UP000254134">
    <property type="component" value="Unassembled WGS sequence"/>
</dbReference>
<reference evidence="2 3" key="1">
    <citation type="submission" date="2018-07" db="EMBL/GenBank/DDBJ databases">
        <title>High-quality-draft genome sequence of Gaiella occulta.</title>
        <authorList>
            <person name="Severino R."/>
            <person name="Froufe H.J.C."/>
            <person name="Rainey F.A."/>
            <person name="Barroso C."/>
            <person name="Albuquerque L."/>
            <person name="Lobo-Da-Cunha A."/>
            <person name="Da Costa M.S."/>
            <person name="Egas C."/>
        </authorList>
    </citation>
    <scope>NUCLEOTIDE SEQUENCE [LARGE SCALE GENOMIC DNA]</scope>
    <source>
        <strain evidence="2 3">F2-233</strain>
    </source>
</reference>
<gene>
    <name evidence="2" type="ORF">Gocc_1039</name>
</gene>